<feature type="compositionally biased region" description="Low complexity" evidence="1">
    <location>
        <begin position="64"/>
        <end position="80"/>
    </location>
</feature>
<dbReference type="EMBL" id="CAJVPY010005875">
    <property type="protein sequence ID" value="CAG8652021.1"/>
    <property type="molecule type" value="Genomic_DNA"/>
</dbReference>
<reference evidence="2" key="1">
    <citation type="submission" date="2021-06" db="EMBL/GenBank/DDBJ databases">
        <authorList>
            <person name="Kallberg Y."/>
            <person name="Tangrot J."/>
            <person name="Rosling A."/>
        </authorList>
    </citation>
    <scope>NUCLEOTIDE SEQUENCE</scope>
    <source>
        <strain evidence="2">MA453B</strain>
    </source>
</reference>
<protein>
    <submittedName>
        <fullName evidence="2">18161_t:CDS:1</fullName>
    </submittedName>
</protein>
<dbReference type="OrthoDB" id="2416149at2759"/>
<feature type="region of interest" description="Disordered" evidence="1">
    <location>
        <begin position="105"/>
        <end position="135"/>
    </location>
</feature>
<feature type="compositionally biased region" description="Polar residues" evidence="1">
    <location>
        <begin position="740"/>
        <end position="762"/>
    </location>
</feature>
<feature type="region of interest" description="Disordered" evidence="1">
    <location>
        <begin position="727"/>
        <end position="762"/>
    </location>
</feature>
<feature type="region of interest" description="Disordered" evidence="1">
    <location>
        <begin position="544"/>
        <end position="568"/>
    </location>
</feature>
<accession>A0A9N9DXS0</accession>
<proteinExistence type="predicted"/>
<evidence type="ECO:0000256" key="1">
    <source>
        <dbReference type="SAM" id="MobiDB-lite"/>
    </source>
</evidence>
<keyword evidence="3" id="KW-1185">Reference proteome</keyword>
<organism evidence="2 3">
    <name type="scientific">Dentiscutata erythropus</name>
    <dbReference type="NCBI Taxonomy" id="1348616"/>
    <lineage>
        <taxon>Eukaryota</taxon>
        <taxon>Fungi</taxon>
        <taxon>Fungi incertae sedis</taxon>
        <taxon>Mucoromycota</taxon>
        <taxon>Glomeromycotina</taxon>
        <taxon>Glomeromycetes</taxon>
        <taxon>Diversisporales</taxon>
        <taxon>Gigasporaceae</taxon>
        <taxon>Dentiscutata</taxon>
    </lineage>
</organism>
<sequence>MHESRRPFISRSLPGEHTSPKSLPASLPTTPVTFQIPTSSLTVPAAQQATGIEGKLIKPRNRRSLSTSSSQSLLKKSLSKPRALSNLYPSNLLSTIEGDANNRPSFEDFDFSTPGILPTGTNSGSNSSSSSSNSPYLTSFPFYQRERHHSLFVLSHPQQQQQQRPSVSLQQQNLLNVPSTQSGTTVSSTSSQQKLPHQPIQRRQSGASSQLKRLLSLKSESYPSNTPSLYSDSETDSLETDSDAYVTNDEHVLSSSIKRKPSFQKYRFFPDLSIDAEQNRLSNLHIIDDGSPEFTFPKVKRKLLKDLEEAKSRADKRIMVILDNWYKSHQYQELLSEFLYDGWSDDDDIHSPIKIQKKSSQRTLNKEKASPVISDTDDEASHLDKLSLEIKSMKKDVLAKDKITHKMESMSLYGNTKPKNILKKSKNFKRRLIHSNSWPSSILTSSHTLLLTRIDRIARRILKTAVHDLLHFNVAVEIMKELQELMESQRKMAVGNADAEDLLTKLVYVFADVTRAVEAVNYPLAETHQDFSGDSGINDMLTTGSEWSSSPLPSPLLPMTPSSYSPPRILHERRKSSLEIDGNNKSSALLSPSLAYSSPLARHVTMPQLPSTPKITLEQRRASANEAIFESPIMYIPPSRPSMDDNLLTWNNLTKKQVDQMLHEEMNREIDFSIKLKKQQEDPKTMMNFFKSIKNAFNSPTSSTSVSPIGSPTRSIILPSPIRNAYLPRPPPLESHRSFSFDSQSQTLHGRSNSLMSSKSDV</sequence>
<comment type="caution">
    <text evidence="2">The sequence shown here is derived from an EMBL/GenBank/DDBJ whole genome shotgun (WGS) entry which is preliminary data.</text>
</comment>
<feature type="region of interest" description="Disordered" evidence="1">
    <location>
        <begin position="178"/>
        <end position="237"/>
    </location>
</feature>
<feature type="compositionally biased region" description="Low complexity" evidence="1">
    <location>
        <begin position="119"/>
        <end position="134"/>
    </location>
</feature>
<dbReference type="Proteomes" id="UP000789405">
    <property type="component" value="Unassembled WGS sequence"/>
</dbReference>
<feature type="non-terminal residue" evidence="2">
    <location>
        <position position="1"/>
    </location>
</feature>
<evidence type="ECO:0000313" key="2">
    <source>
        <dbReference type="EMBL" id="CAG8652021.1"/>
    </source>
</evidence>
<feature type="compositionally biased region" description="Polar residues" evidence="1">
    <location>
        <begin position="27"/>
        <end position="50"/>
    </location>
</feature>
<dbReference type="AlphaFoldDB" id="A0A9N9DXS0"/>
<feature type="region of interest" description="Disordered" evidence="1">
    <location>
        <begin position="1"/>
        <end position="80"/>
    </location>
</feature>
<gene>
    <name evidence="2" type="ORF">DERYTH_LOCUS10233</name>
</gene>
<feature type="compositionally biased region" description="Low complexity" evidence="1">
    <location>
        <begin position="208"/>
        <end position="221"/>
    </location>
</feature>
<name>A0A9N9DXS0_9GLOM</name>
<evidence type="ECO:0000313" key="3">
    <source>
        <dbReference type="Proteomes" id="UP000789405"/>
    </source>
</evidence>
<feature type="compositionally biased region" description="Low complexity" evidence="1">
    <location>
        <begin position="179"/>
        <end position="193"/>
    </location>
</feature>